<name>A0ABU6JZC0_9RHOO</name>
<dbReference type="InterPro" id="IPR026044">
    <property type="entry name" value="MltA"/>
</dbReference>
<evidence type="ECO:0000256" key="5">
    <source>
        <dbReference type="ARBA" id="ARBA00030918"/>
    </source>
</evidence>
<dbReference type="PANTHER" id="PTHR30124">
    <property type="entry name" value="MEMBRANE-BOUND LYTIC MUREIN TRANSGLYCOSYLASE A"/>
    <property type="match status" value="1"/>
</dbReference>
<evidence type="ECO:0000313" key="8">
    <source>
        <dbReference type="Proteomes" id="UP001331561"/>
    </source>
</evidence>
<dbReference type="Pfam" id="PF06725">
    <property type="entry name" value="3D"/>
    <property type="match status" value="1"/>
</dbReference>
<dbReference type="InterPro" id="IPR005300">
    <property type="entry name" value="MltA_B"/>
</dbReference>
<accession>A0ABU6JZC0</accession>
<feature type="domain" description="Lytic transglycosylase MltA" evidence="6">
    <location>
        <begin position="175"/>
        <end position="334"/>
    </location>
</feature>
<evidence type="ECO:0000256" key="1">
    <source>
        <dbReference type="ARBA" id="ARBA00001420"/>
    </source>
</evidence>
<evidence type="ECO:0000313" key="7">
    <source>
        <dbReference type="EMBL" id="MEC5384517.1"/>
    </source>
</evidence>
<dbReference type="PIRSF" id="PIRSF019422">
    <property type="entry name" value="MltA"/>
    <property type="match status" value="1"/>
</dbReference>
<keyword evidence="8" id="KW-1185">Reference proteome</keyword>
<dbReference type="SMART" id="SM00925">
    <property type="entry name" value="MltA"/>
    <property type="match status" value="1"/>
</dbReference>
<gene>
    <name evidence="7" type="ORF">VVD49_02220</name>
</gene>
<dbReference type="Gene3D" id="2.40.240.50">
    <property type="entry name" value="Barwin-like endoglucanases"/>
    <property type="match status" value="1"/>
</dbReference>
<dbReference type="RefSeq" id="WP_327597492.1">
    <property type="nucleotide sequence ID" value="NZ_JAYXHS010000001.1"/>
</dbReference>
<keyword evidence="3" id="KW-0456">Lyase</keyword>
<dbReference type="Proteomes" id="UP001331561">
    <property type="component" value="Unassembled WGS sequence"/>
</dbReference>
<dbReference type="CDD" id="cd14668">
    <property type="entry name" value="mlta_B"/>
    <property type="match status" value="1"/>
</dbReference>
<proteinExistence type="predicted"/>
<evidence type="ECO:0000256" key="4">
    <source>
        <dbReference type="ARBA" id="ARBA00023316"/>
    </source>
</evidence>
<keyword evidence="4" id="KW-0961">Cell wall biogenesis/degradation</keyword>
<evidence type="ECO:0000259" key="6">
    <source>
        <dbReference type="SMART" id="SM00925"/>
    </source>
</evidence>
<dbReference type="SUPFAM" id="SSF50685">
    <property type="entry name" value="Barwin-like endoglucanases"/>
    <property type="match status" value="1"/>
</dbReference>
<organism evidence="7 8">
    <name type="scientific">Uliginosibacterium silvisoli</name>
    <dbReference type="NCBI Taxonomy" id="3114758"/>
    <lineage>
        <taxon>Bacteria</taxon>
        <taxon>Pseudomonadati</taxon>
        <taxon>Pseudomonadota</taxon>
        <taxon>Betaproteobacteria</taxon>
        <taxon>Rhodocyclales</taxon>
        <taxon>Zoogloeaceae</taxon>
        <taxon>Uliginosibacterium</taxon>
    </lineage>
</organism>
<evidence type="ECO:0000256" key="3">
    <source>
        <dbReference type="ARBA" id="ARBA00023239"/>
    </source>
</evidence>
<evidence type="ECO:0000256" key="2">
    <source>
        <dbReference type="ARBA" id="ARBA00012587"/>
    </source>
</evidence>
<sequence>MTHKPSSITAPALNPFKQDRQYRPAATALLCAALGALLAACSTTTPAPVREQEPTPAANCPAPVLPAPVVCPGPEPKPPVQPPAAPWRSADWSALPGWQQDKPAQAWPALLASCKALRSDMLKAWSATCDAARELGPQASDAAVRQFLQARLTPWQLINVDGSETGLITGYYAPLIQASRTQTDRFRTPVLGVPDDLITVDLGELYPELKGKRVRGRLDGHKLVPYWSNGQLAAITDPQQLPSKPLMWVEDSIEFMFLQIQGSGFAKFSDGSRVRIAYADQNGHPYKSIGRWLIDRGELTLDKASMQGIQAWARANPKRLLELISANPSYTFFREDVSSGDGVQGAQGVELTAMRSTAVDPRTIPLGAPMFLSFNMPDGKPMQRLMLAQDTGGAITGRVRADFYWGFGAEAGSQAGRMRQQGRIWILWPQGSTPPTATP</sequence>
<dbReference type="Pfam" id="PF03562">
    <property type="entry name" value="MltA"/>
    <property type="match status" value="1"/>
</dbReference>
<dbReference type="InterPro" id="IPR010611">
    <property type="entry name" value="3D_dom"/>
</dbReference>
<dbReference type="PANTHER" id="PTHR30124:SF0">
    <property type="entry name" value="MEMBRANE-BOUND LYTIC MUREIN TRANSGLYCOSYLASE A"/>
    <property type="match status" value="1"/>
</dbReference>
<protein>
    <recommendedName>
        <fullName evidence="2">peptidoglycan lytic exotransglycosylase</fullName>
        <ecNumber evidence="2">4.2.2.n1</ecNumber>
    </recommendedName>
    <alternativeName>
        <fullName evidence="5">Murein hydrolase A</fullName>
    </alternativeName>
</protein>
<dbReference type="EMBL" id="JAYXHS010000001">
    <property type="protein sequence ID" value="MEC5384517.1"/>
    <property type="molecule type" value="Genomic_DNA"/>
</dbReference>
<reference evidence="7 8" key="1">
    <citation type="submission" date="2024-01" db="EMBL/GenBank/DDBJ databases">
        <title>Uliginosibacterium soil sp. nov.</title>
        <authorList>
            <person name="Lv Y."/>
        </authorList>
    </citation>
    <scope>NUCLEOTIDE SEQUENCE [LARGE SCALE GENOMIC DNA]</scope>
    <source>
        <strain evidence="7 8">H3</strain>
    </source>
</reference>
<comment type="catalytic activity">
    <reaction evidence="1">
        <text>Exolytic cleavage of the (1-&gt;4)-beta-glycosidic linkage between N-acetylmuramic acid (MurNAc) and N-acetylglucosamine (GlcNAc) residues in peptidoglycan, from either the reducing or the non-reducing ends of the peptidoglycan chains, with concomitant formation of a 1,6-anhydrobond in the MurNAc residue.</text>
        <dbReference type="EC" id="4.2.2.n1"/>
    </reaction>
</comment>
<comment type="caution">
    <text evidence="7">The sequence shown here is derived from an EMBL/GenBank/DDBJ whole genome shotgun (WGS) entry which is preliminary data.</text>
</comment>
<dbReference type="EC" id="4.2.2.n1" evidence="2"/>
<dbReference type="InterPro" id="IPR036908">
    <property type="entry name" value="RlpA-like_sf"/>
</dbReference>
<dbReference type="Gene3D" id="2.40.40.10">
    <property type="entry name" value="RlpA-like domain"/>
    <property type="match status" value="1"/>
</dbReference>
<dbReference type="CDD" id="cd14485">
    <property type="entry name" value="mltA_like_LT_A"/>
    <property type="match status" value="1"/>
</dbReference>